<evidence type="ECO:0000256" key="1">
    <source>
        <dbReference type="SAM" id="MobiDB-lite"/>
    </source>
</evidence>
<reference evidence="3" key="2">
    <citation type="submission" date="2021-09" db="EMBL/GenBank/DDBJ databases">
        <authorList>
            <person name="Jia N."/>
            <person name="Wang J."/>
            <person name="Shi W."/>
            <person name="Du L."/>
            <person name="Sun Y."/>
            <person name="Zhan W."/>
            <person name="Jiang J."/>
            <person name="Wang Q."/>
            <person name="Zhang B."/>
            <person name="Ji P."/>
            <person name="Sakyi L.B."/>
            <person name="Cui X."/>
            <person name="Yuan T."/>
            <person name="Jiang B."/>
            <person name="Yang W."/>
            <person name="Lam T.T.-Y."/>
            <person name="Chang Q."/>
            <person name="Ding S."/>
            <person name="Wang X."/>
            <person name="Zhu J."/>
            <person name="Ruan X."/>
            <person name="Zhao L."/>
            <person name="Wei J."/>
            <person name="Que T."/>
            <person name="Du C."/>
            <person name="Cheng J."/>
            <person name="Dai P."/>
            <person name="Han X."/>
            <person name="Huang E."/>
            <person name="Gao Y."/>
            <person name="Liu J."/>
            <person name="Shao H."/>
            <person name="Ye R."/>
            <person name="Li L."/>
            <person name="Wei W."/>
            <person name="Wang X."/>
            <person name="Wang C."/>
            <person name="Huo Q."/>
            <person name="Li W."/>
            <person name="Guo W."/>
            <person name="Chen H."/>
            <person name="Chen S."/>
            <person name="Zhou L."/>
            <person name="Zhou L."/>
            <person name="Ni X."/>
            <person name="Tian J."/>
            <person name="Zhou Y."/>
            <person name="Sheng Y."/>
            <person name="Liu T."/>
            <person name="Pan Y."/>
            <person name="Xia L."/>
            <person name="Li J."/>
            <person name="Zhao F."/>
            <person name="Cao W."/>
        </authorList>
    </citation>
    <scope>NUCLEOTIDE SEQUENCE</scope>
    <source>
        <strain evidence="3">Rmic-2018</strain>
        <tissue evidence="3">Larvae</tissue>
    </source>
</reference>
<name>A0A9J6D8W7_RHIMP</name>
<keyword evidence="2" id="KW-0812">Transmembrane</keyword>
<reference evidence="3" key="1">
    <citation type="journal article" date="2020" name="Cell">
        <title>Large-Scale Comparative Analyses of Tick Genomes Elucidate Their Genetic Diversity and Vector Capacities.</title>
        <authorList>
            <consortium name="Tick Genome and Microbiome Consortium (TIGMIC)"/>
            <person name="Jia N."/>
            <person name="Wang J."/>
            <person name="Shi W."/>
            <person name="Du L."/>
            <person name="Sun Y."/>
            <person name="Zhan W."/>
            <person name="Jiang J.F."/>
            <person name="Wang Q."/>
            <person name="Zhang B."/>
            <person name="Ji P."/>
            <person name="Bell-Sakyi L."/>
            <person name="Cui X.M."/>
            <person name="Yuan T.T."/>
            <person name="Jiang B.G."/>
            <person name="Yang W.F."/>
            <person name="Lam T.T."/>
            <person name="Chang Q.C."/>
            <person name="Ding S.J."/>
            <person name="Wang X.J."/>
            <person name="Zhu J.G."/>
            <person name="Ruan X.D."/>
            <person name="Zhao L."/>
            <person name="Wei J.T."/>
            <person name="Ye R.Z."/>
            <person name="Que T.C."/>
            <person name="Du C.H."/>
            <person name="Zhou Y.H."/>
            <person name="Cheng J.X."/>
            <person name="Dai P.F."/>
            <person name="Guo W.B."/>
            <person name="Han X.H."/>
            <person name="Huang E.J."/>
            <person name="Li L.F."/>
            <person name="Wei W."/>
            <person name="Gao Y.C."/>
            <person name="Liu J.Z."/>
            <person name="Shao H.Z."/>
            <person name="Wang X."/>
            <person name="Wang C.C."/>
            <person name="Yang T.C."/>
            <person name="Huo Q.B."/>
            <person name="Li W."/>
            <person name="Chen H.Y."/>
            <person name="Chen S.E."/>
            <person name="Zhou L.G."/>
            <person name="Ni X.B."/>
            <person name="Tian J.H."/>
            <person name="Sheng Y."/>
            <person name="Liu T."/>
            <person name="Pan Y.S."/>
            <person name="Xia L.Y."/>
            <person name="Li J."/>
            <person name="Zhao F."/>
            <person name="Cao W.C."/>
        </authorList>
    </citation>
    <scope>NUCLEOTIDE SEQUENCE</scope>
    <source>
        <strain evidence="3">Rmic-2018</strain>
    </source>
</reference>
<keyword evidence="2" id="KW-0472">Membrane</keyword>
<feature type="compositionally biased region" description="Polar residues" evidence="1">
    <location>
        <begin position="15"/>
        <end position="26"/>
    </location>
</feature>
<organism evidence="3 4">
    <name type="scientific">Rhipicephalus microplus</name>
    <name type="common">Cattle tick</name>
    <name type="synonym">Boophilus microplus</name>
    <dbReference type="NCBI Taxonomy" id="6941"/>
    <lineage>
        <taxon>Eukaryota</taxon>
        <taxon>Metazoa</taxon>
        <taxon>Ecdysozoa</taxon>
        <taxon>Arthropoda</taxon>
        <taxon>Chelicerata</taxon>
        <taxon>Arachnida</taxon>
        <taxon>Acari</taxon>
        <taxon>Parasitiformes</taxon>
        <taxon>Ixodida</taxon>
        <taxon>Ixodoidea</taxon>
        <taxon>Ixodidae</taxon>
        <taxon>Rhipicephalinae</taxon>
        <taxon>Rhipicephalus</taxon>
        <taxon>Boophilus</taxon>
    </lineage>
</organism>
<dbReference type="AlphaFoldDB" id="A0A9J6D8W7"/>
<evidence type="ECO:0000313" key="4">
    <source>
        <dbReference type="Proteomes" id="UP000821866"/>
    </source>
</evidence>
<protein>
    <recommendedName>
        <fullName evidence="5">Transmembrane protein</fullName>
    </recommendedName>
</protein>
<accession>A0A9J6D8W7</accession>
<evidence type="ECO:0008006" key="5">
    <source>
        <dbReference type="Google" id="ProtNLM"/>
    </source>
</evidence>
<feature type="region of interest" description="Disordered" evidence="1">
    <location>
        <begin position="1"/>
        <end position="26"/>
    </location>
</feature>
<evidence type="ECO:0000313" key="3">
    <source>
        <dbReference type="EMBL" id="KAH8018523.1"/>
    </source>
</evidence>
<gene>
    <name evidence="3" type="ORF">HPB51_008222</name>
</gene>
<dbReference type="EMBL" id="JABSTU010000010">
    <property type="protein sequence ID" value="KAH8018523.1"/>
    <property type="molecule type" value="Genomic_DNA"/>
</dbReference>
<proteinExistence type="predicted"/>
<evidence type="ECO:0000256" key="2">
    <source>
        <dbReference type="SAM" id="Phobius"/>
    </source>
</evidence>
<dbReference type="Proteomes" id="UP000821866">
    <property type="component" value="Chromosome 8"/>
</dbReference>
<sequence length="186" mass="19707">MATRLPSYPDRAAYHSQQAPQAQSHPCSVQETLAYKSLLVAPQAAKASQPSGAQALATCEQSNQASQSCAGQVFLDHSGRPSSTKAGEPSASQASQPLIDYQKKLLLAVQAELVAVLNPSAREHFEDNSANDVQRTLSGCCQVDEDASSFIQKSVPTLLRAAGCLCLMLLVLSAFLCLCLTQNNAN</sequence>
<feature type="transmembrane region" description="Helical" evidence="2">
    <location>
        <begin position="158"/>
        <end position="180"/>
    </location>
</feature>
<comment type="caution">
    <text evidence="3">The sequence shown here is derived from an EMBL/GenBank/DDBJ whole genome shotgun (WGS) entry which is preliminary data.</text>
</comment>
<keyword evidence="2" id="KW-1133">Transmembrane helix</keyword>
<keyword evidence="4" id="KW-1185">Reference proteome</keyword>